<proteinExistence type="predicted"/>
<protein>
    <submittedName>
        <fullName evidence="1">Uncharacterized protein</fullName>
    </submittedName>
</protein>
<gene>
    <name evidence="1" type="ORF">SVIM_LOCUS499060</name>
</gene>
<name>A0A6N2NHC5_SALVM</name>
<dbReference type="EMBL" id="CAADRP010002274">
    <property type="protein sequence ID" value="VFU65035.1"/>
    <property type="molecule type" value="Genomic_DNA"/>
</dbReference>
<organism evidence="1">
    <name type="scientific">Salix viminalis</name>
    <name type="common">Common osier</name>
    <name type="synonym">Basket willow</name>
    <dbReference type="NCBI Taxonomy" id="40686"/>
    <lineage>
        <taxon>Eukaryota</taxon>
        <taxon>Viridiplantae</taxon>
        <taxon>Streptophyta</taxon>
        <taxon>Embryophyta</taxon>
        <taxon>Tracheophyta</taxon>
        <taxon>Spermatophyta</taxon>
        <taxon>Magnoliopsida</taxon>
        <taxon>eudicotyledons</taxon>
        <taxon>Gunneridae</taxon>
        <taxon>Pentapetalae</taxon>
        <taxon>rosids</taxon>
        <taxon>fabids</taxon>
        <taxon>Malpighiales</taxon>
        <taxon>Salicaceae</taxon>
        <taxon>Saliceae</taxon>
        <taxon>Salix</taxon>
    </lineage>
</organism>
<reference evidence="1" key="1">
    <citation type="submission" date="2019-03" db="EMBL/GenBank/DDBJ databases">
        <authorList>
            <person name="Mank J."/>
            <person name="Almeida P."/>
        </authorList>
    </citation>
    <scope>NUCLEOTIDE SEQUENCE</scope>
    <source>
        <strain evidence="1">78183</strain>
    </source>
</reference>
<accession>A0A6N2NHC5</accession>
<evidence type="ECO:0000313" key="1">
    <source>
        <dbReference type="EMBL" id="VFU65035.1"/>
    </source>
</evidence>
<dbReference type="AlphaFoldDB" id="A0A6N2NHC5"/>
<sequence length="127" mass="14538">MWFNISFIQHVSAQSHEFFPHFGGSFSITNQFRQDIESAGGWKRTCKWETAGSVQIATCRVFSFQVLFFSDDTCYMVLNFYSTFLGCSCLKFRYCVISNSNWQPSKLACYLCCLVFTTHLSLPGNGN</sequence>